<dbReference type="PROSITE" id="PS51671">
    <property type="entry name" value="ACT"/>
    <property type="match status" value="1"/>
</dbReference>
<protein>
    <submittedName>
        <fullName evidence="2">ACT domain-containing protein</fullName>
    </submittedName>
</protein>
<dbReference type="InterPro" id="IPR002912">
    <property type="entry name" value="ACT_dom"/>
</dbReference>
<feature type="domain" description="ACT" evidence="1">
    <location>
        <begin position="4"/>
        <end position="79"/>
    </location>
</feature>
<sequence>MSYLLRVELPDVPGSLGRLASAIGAAGANIEAIEIVAKDPVAEVAVDDVFIEANPGVMPDSIVSACTALDGVRVLWISRYAAGGNLFLDLEAVESMTQNPAGAIQTLVDALPEVFRVDWGVVMTREGDGAKITHGTPAAPSDVPHGVTWPANLEKASVIDVPEEWSELVVAASPLNSDELIVVGRRGGPDFQDSEIARLAHLVAMAASLRRNA</sequence>
<dbReference type="EMBL" id="RJSG01000006">
    <property type="protein sequence ID" value="RNL75499.1"/>
    <property type="molecule type" value="Genomic_DNA"/>
</dbReference>
<dbReference type="Proteomes" id="UP000277094">
    <property type="component" value="Unassembled WGS sequence"/>
</dbReference>
<gene>
    <name evidence="2" type="ORF">EFL95_19025</name>
</gene>
<organism evidence="2 3">
    <name type="scientific">Nocardioides marmorisolisilvae</name>
    <dbReference type="NCBI Taxonomy" id="1542737"/>
    <lineage>
        <taxon>Bacteria</taxon>
        <taxon>Bacillati</taxon>
        <taxon>Actinomycetota</taxon>
        <taxon>Actinomycetes</taxon>
        <taxon>Propionibacteriales</taxon>
        <taxon>Nocardioidaceae</taxon>
        <taxon>Nocardioides</taxon>
    </lineage>
</organism>
<dbReference type="OrthoDB" id="5243606at2"/>
<dbReference type="AlphaFoldDB" id="A0A3N0DIK8"/>
<dbReference type="Pfam" id="PF01842">
    <property type="entry name" value="ACT"/>
    <property type="match status" value="1"/>
</dbReference>
<keyword evidence="3" id="KW-1185">Reference proteome</keyword>
<reference evidence="2 3" key="1">
    <citation type="submission" date="2018-11" db="EMBL/GenBank/DDBJ databases">
        <authorList>
            <person name="Li F."/>
        </authorList>
    </citation>
    <scope>NUCLEOTIDE SEQUENCE [LARGE SCALE GENOMIC DNA]</scope>
    <source>
        <strain evidence="2 3">KIS18-7</strain>
    </source>
</reference>
<proteinExistence type="predicted"/>
<dbReference type="SUPFAM" id="SSF55021">
    <property type="entry name" value="ACT-like"/>
    <property type="match status" value="1"/>
</dbReference>
<evidence type="ECO:0000313" key="2">
    <source>
        <dbReference type="EMBL" id="RNL75499.1"/>
    </source>
</evidence>
<dbReference type="InterPro" id="IPR045865">
    <property type="entry name" value="ACT-like_dom_sf"/>
</dbReference>
<evidence type="ECO:0000259" key="1">
    <source>
        <dbReference type="PROSITE" id="PS51671"/>
    </source>
</evidence>
<dbReference type="Gene3D" id="3.30.70.260">
    <property type="match status" value="1"/>
</dbReference>
<name>A0A3N0DIK8_9ACTN</name>
<dbReference type="RefSeq" id="WP_123235687.1">
    <property type="nucleotide sequence ID" value="NZ_RJSG01000006.1"/>
</dbReference>
<comment type="caution">
    <text evidence="2">The sequence shown here is derived from an EMBL/GenBank/DDBJ whole genome shotgun (WGS) entry which is preliminary data.</text>
</comment>
<evidence type="ECO:0000313" key="3">
    <source>
        <dbReference type="Proteomes" id="UP000277094"/>
    </source>
</evidence>
<accession>A0A3N0DIK8</accession>